<keyword evidence="7" id="KW-0804">Transcription</keyword>
<dbReference type="PROSITE" id="PS51915">
    <property type="entry name" value="ZAD"/>
    <property type="match status" value="1"/>
</dbReference>
<dbReference type="Pfam" id="PF00096">
    <property type="entry name" value="zf-C2H2"/>
    <property type="match status" value="1"/>
</dbReference>
<feature type="domain" description="ZAD" evidence="12">
    <location>
        <begin position="10"/>
        <end position="86"/>
    </location>
</feature>
<dbReference type="InterPro" id="IPR012934">
    <property type="entry name" value="Znf_AD"/>
</dbReference>
<dbReference type="PROSITE" id="PS50157">
    <property type="entry name" value="ZINC_FINGER_C2H2_2"/>
    <property type="match status" value="3"/>
</dbReference>
<name>A0A6P8K0N8_DROMA</name>
<dbReference type="RefSeq" id="XP_033162250.1">
    <property type="nucleotide sequence ID" value="XM_033306359.1"/>
</dbReference>
<feature type="domain" description="C2H2-type" evidence="11">
    <location>
        <begin position="249"/>
        <end position="271"/>
    </location>
</feature>
<dbReference type="Pfam" id="PF07776">
    <property type="entry name" value="zf-AD"/>
    <property type="match status" value="1"/>
</dbReference>
<dbReference type="GO" id="GO:0000981">
    <property type="term" value="F:DNA-binding transcription factor activity, RNA polymerase II-specific"/>
    <property type="evidence" value="ECO:0007669"/>
    <property type="project" value="TreeGrafter"/>
</dbReference>
<evidence type="ECO:0000256" key="8">
    <source>
        <dbReference type="ARBA" id="ARBA00023242"/>
    </source>
</evidence>
<feature type="domain" description="C2H2-type" evidence="11">
    <location>
        <begin position="276"/>
        <end position="298"/>
    </location>
</feature>
<dbReference type="PROSITE" id="PS00028">
    <property type="entry name" value="ZINC_FINGER_C2H2_1"/>
    <property type="match status" value="3"/>
</dbReference>
<feature type="binding site" evidence="10">
    <location>
        <position position="15"/>
    </location>
    <ligand>
        <name>Zn(2+)</name>
        <dbReference type="ChEBI" id="CHEBI:29105"/>
    </ligand>
</feature>
<keyword evidence="13" id="KW-1185">Reference proteome</keyword>
<feature type="domain" description="C2H2-type" evidence="11">
    <location>
        <begin position="222"/>
        <end position="249"/>
    </location>
</feature>
<evidence type="ECO:0000256" key="2">
    <source>
        <dbReference type="ARBA" id="ARBA00022723"/>
    </source>
</evidence>
<keyword evidence="4 9" id="KW-0863">Zinc-finger</keyword>
<evidence type="ECO:0000259" key="11">
    <source>
        <dbReference type="PROSITE" id="PS50157"/>
    </source>
</evidence>
<keyword evidence="6" id="KW-0805">Transcription regulation</keyword>
<proteinExistence type="predicted"/>
<feature type="binding site" evidence="10">
    <location>
        <position position="12"/>
    </location>
    <ligand>
        <name>Zn(2+)</name>
        <dbReference type="ChEBI" id="CHEBI:29105"/>
    </ligand>
</feature>
<dbReference type="GeneID" id="117142406"/>
<evidence type="ECO:0000256" key="1">
    <source>
        <dbReference type="ARBA" id="ARBA00004123"/>
    </source>
</evidence>
<keyword evidence="5 10" id="KW-0862">Zinc</keyword>
<dbReference type="SUPFAM" id="SSF57667">
    <property type="entry name" value="beta-beta-alpha zinc fingers"/>
    <property type="match status" value="1"/>
</dbReference>
<reference evidence="14" key="1">
    <citation type="submission" date="2025-08" db="UniProtKB">
        <authorList>
            <consortium name="RefSeq"/>
        </authorList>
    </citation>
    <scope>IDENTIFICATION</scope>
    <source>
        <strain evidence="14">Mau12</strain>
        <tissue evidence="14">Whole Body</tissue>
    </source>
</reference>
<comment type="subcellular location">
    <subcellularLocation>
        <location evidence="1">Nucleus</location>
    </subcellularLocation>
</comment>
<keyword evidence="8" id="KW-0539">Nucleus</keyword>
<keyword evidence="2 10" id="KW-0479">Metal-binding</keyword>
<dbReference type="Gene3D" id="3.30.160.60">
    <property type="entry name" value="Classic Zinc Finger"/>
    <property type="match status" value="2"/>
</dbReference>
<dbReference type="PANTHER" id="PTHR24394">
    <property type="entry name" value="ZINC FINGER PROTEIN"/>
    <property type="match status" value="1"/>
</dbReference>
<evidence type="ECO:0000256" key="7">
    <source>
        <dbReference type="ARBA" id="ARBA00023163"/>
    </source>
</evidence>
<organism evidence="13 14">
    <name type="scientific">Drosophila mauritiana</name>
    <name type="common">Fruit fly</name>
    <dbReference type="NCBI Taxonomy" id="7226"/>
    <lineage>
        <taxon>Eukaryota</taxon>
        <taxon>Metazoa</taxon>
        <taxon>Ecdysozoa</taxon>
        <taxon>Arthropoda</taxon>
        <taxon>Hexapoda</taxon>
        <taxon>Insecta</taxon>
        <taxon>Pterygota</taxon>
        <taxon>Neoptera</taxon>
        <taxon>Endopterygota</taxon>
        <taxon>Diptera</taxon>
        <taxon>Brachycera</taxon>
        <taxon>Muscomorpha</taxon>
        <taxon>Ephydroidea</taxon>
        <taxon>Drosophilidae</taxon>
        <taxon>Drosophila</taxon>
        <taxon>Sophophora</taxon>
    </lineage>
</organism>
<dbReference type="InterPro" id="IPR013087">
    <property type="entry name" value="Znf_C2H2_type"/>
</dbReference>
<evidence type="ECO:0000259" key="12">
    <source>
        <dbReference type="PROSITE" id="PS51915"/>
    </source>
</evidence>
<gene>
    <name evidence="14" type="primary">LOC117142406</name>
</gene>
<evidence type="ECO:0000256" key="10">
    <source>
        <dbReference type="PROSITE-ProRule" id="PRU01263"/>
    </source>
</evidence>
<evidence type="ECO:0000256" key="9">
    <source>
        <dbReference type="PROSITE-ProRule" id="PRU00042"/>
    </source>
</evidence>
<dbReference type="FunFam" id="3.30.160.60:FF:000446">
    <property type="entry name" value="Zinc finger protein"/>
    <property type="match status" value="1"/>
</dbReference>
<dbReference type="InterPro" id="IPR036236">
    <property type="entry name" value="Znf_C2H2_sf"/>
</dbReference>
<dbReference type="SMART" id="SM00355">
    <property type="entry name" value="ZnF_C2H2"/>
    <property type="match status" value="4"/>
</dbReference>
<dbReference type="PANTHER" id="PTHR24394:SF48">
    <property type="entry name" value="ZINC FINGER PROTEIN 771"/>
    <property type="match status" value="1"/>
</dbReference>
<evidence type="ECO:0000313" key="14">
    <source>
        <dbReference type="RefSeq" id="XP_033162250.1"/>
    </source>
</evidence>
<evidence type="ECO:0000256" key="5">
    <source>
        <dbReference type="ARBA" id="ARBA00022833"/>
    </source>
</evidence>
<feature type="binding site" evidence="10">
    <location>
        <position position="59"/>
    </location>
    <ligand>
        <name>Zn(2+)</name>
        <dbReference type="ChEBI" id="CHEBI:29105"/>
    </ligand>
</feature>
<keyword evidence="3" id="KW-0677">Repeat</keyword>
<evidence type="ECO:0000256" key="4">
    <source>
        <dbReference type="ARBA" id="ARBA00022771"/>
    </source>
</evidence>
<feature type="binding site" evidence="10">
    <location>
        <position position="62"/>
    </location>
    <ligand>
        <name>Zn(2+)</name>
        <dbReference type="ChEBI" id="CHEBI:29105"/>
    </ligand>
</feature>
<sequence>MVNRNIWKNRTCRICTKRSNFVINIFDGPSESGLSNVDVVSHYTGLPVRRGDSLPETVCSLCLVDARIAFRSKTSSRESDQLDIQAMEENLEKLGADIKKEVTGFCEERPIKKDVLEIREYEVKKEPLEDAECILPDYSGTTPLLLHVKEEPIEDKFFSDEQKVSKTTFHCDVSYFAAHSALDTHIQTHESFPTKHTSSTQNPLKGVPPYKCHKRSPPKVFFRCSFCMMCFKQQSDLDLHMLGHSGERFTCTVCSESFAFENDLKRHMRSHNTNLIKCPKCPRLFQHKTGLKNHVLKHGFKFLTP</sequence>
<dbReference type="Proteomes" id="UP000515162">
    <property type="component" value="Chromosome 2L"/>
</dbReference>
<dbReference type="SUPFAM" id="SSF57716">
    <property type="entry name" value="Glucocorticoid receptor-like (DNA-binding domain)"/>
    <property type="match status" value="1"/>
</dbReference>
<evidence type="ECO:0000256" key="6">
    <source>
        <dbReference type="ARBA" id="ARBA00023015"/>
    </source>
</evidence>
<dbReference type="GO" id="GO:0003677">
    <property type="term" value="F:DNA binding"/>
    <property type="evidence" value="ECO:0007669"/>
    <property type="project" value="UniProtKB-KW"/>
</dbReference>
<dbReference type="GO" id="GO:0005634">
    <property type="term" value="C:nucleus"/>
    <property type="evidence" value="ECO:0007669"/>
    <property type="project" value="UniProtKB-SubCell"/>
</dbReference>
<dbReference type="AlphaFoldDB" id="A0A6P8K0N8"/>
<protein>
    <submittedName>
        <fullName evidence="14">Zinc finger protein 836-like isoform X1</fullName>
    </submittedName>
</protein>
<evidence type="ECO:0000313" key="13">
    <source>
        <dbReference type="Proteomes" id="UP000515162"/>
    </source>
</evidence>
<accession>A0A6P8K0N8</accession>
<evidence type="ECO:0000256" key="3">
    <source>
        <dbReference type="ARBA" id="ARBA00022737"/>
    </source>
</evidence>
<dbReference type="GO" id="GO:0008270">
    <property type="term" value="F:zinc ion binding"/>
    <property type="evidence" value="ECO:0007669"/>
    <property type="project" value="UniProtKB-UniRule"/>
</dbReference>